<comment type="cofactor">
    <cofactor evidence="1">
        <name>pyridoxal 5'-phosphate</name>
        <dbReference type="ChEBI" id="CHEBI:597326"/>
    </cofactor>
</comment>
<dbReference type="PANTHER" id="PTHR46577:SF1">
    <property type="entry name" value="HTH-TYPE TRANSCRIPTIONAL REGULATORY PROTEIN GABR"/>
    <property type="match status" value="1"/>
</dbReference>
<dbReference type="InterPro" id="IPR000524">
    <property type="entry name" value="Tscrpt_reg_HTH_GntR"/>
</dbReference>
<evidence type="ECO:0000313" key="13">
    <source>
        <dbReference type="Proteomes" id="UP001219585"/>
    </source>
</evidence>
<dbReference type="InterPro" id="IPR051446">
    <property type="entry name" value="HTH_trans_reg/aminotransferase"/>
</dbReference>
<dbReference type="SUPFAM" id="SSF53383">
    <property type="entry name" value="PLP-dependent transferases"/>
    <property type="match status" value="1"/>
</dbReference>
<keyword evidence="9" id="KW-0238">DNA-binding</keyword>
<dbReference type="PANTHER" id="PTHR46577">
    <property type="entry name" value="HTH-TYPE TRANSCRIPTIONAL REGULATORY PROTEIN GABR"/>
    <property type="match status" value="1"/>
</dbReference>
<keyword evidence="6" id="KW-0808">Transferase</keyword>
<dbReference type="InterPro" id="IPR015422">
    <property type="entry name" value="PyrdxlP-dep_Trfase_small"/>
</dbReference>
<evidence type="ECO:0000259" key="11">
    <source>
        <dbReference type="PROSITE" id="PS50949"/>
    </source>
</evidence>
<dbReference type="GO" id="GO:0003700">
    <property type="term" value="F:DNA-binding transcription factor activity"/>
    <property type="evidence" value="ECO:0007669"/>
    <property type="project" value="InterPro"/>
</dbReference>
<evidence type="ECO:0000256" key="9">
    <source>
        <dbReference type="ARBA" id="ARBA00023125"/>
    </source>
</evidence>
<gene>
    <name evidence="12" type="ORF">OU989_09535</name>
</gene>
<evidence type="ECO:0000256" key="7">
    <source>
        <dbReference type="ARBA" id="ARBA00022898"/>
    </source>
</evidence>
<dbReference type="AlphaFoldDB" id="A0AAJ5UY66"/>
<evidence type="ECO:0000256" key="6">
    <source>
        <dbReference type="ARBA" id="ARBA00022679"/>
    </source>
</evidence>
<dbReference type="GO" id="GO:0008483">
    <property type="term" value="F:transaminase activity"/>
    <property type="evidence" value="ECO:0007669"/>
    <property type="project" value="UniProtKB-KW"/>
</dbReference>
<accession>A0AAJ5UY66</accession>
<dbReference type="GO" id="GO:0030170">
    <property type="term" value="F:pyridoxal phosphate binding"/>
    <property type="evidence" value="ECO:0007669"/>
    <property type="project" value="InterPro"/>
</dbReference>
<protein>
    <submittedName>
        <fullName evidence="12">PLP-dependent aminotransferase family protein</fullName>
    </submittedName>
</protein>
<dbReference type="InterPro" id="IPR036388">
    <property type="entry name" value="WH-like_DNA-bd_sf"/>
</dbReference>
<dbReference type="SUPFAM" id="SSF46785">
    <property type="entry name" value="Winged helix' DNA-binding domain"/>
    <property type="match status" value="1"/>
</dbReference>
<comment type="similarity">
    <text evidence="3">Belongs to the class-I pyridoxal-phosphate-dependent aminotransferase family.</text>
</comment>
<feature type="domain" description="HTH gntR-type" evidence="11">
    <location>
        <begin position="9"/>
        <end position="77"/>
    </location>
</feature>
<evidence type="ECO:0000256" key="10">
    <source>
        <dbReference type="ARBA" id="ARBA00023163"/>
    </source>
</evidence>
<dbReference type="Pfam" id="PF00392">
    <property type="entry name" value="GntR"/>
    <property type="match status" value="1"/>
</dbReference>
<dbReference type="InterPro" id="IPR015424">
    <property type="entry name" value="PyrdxlP-dep_Trfase"/>
</dbReference>
<name>A0AAJ5UY66_9BACI</name>
<sequence length="479" mass="55574">MRKAIRNEDYLFKKVYDYVLHRIERKEWKEHEKIPSVRQLAYEMNVHRLTVLKAYQLLKQHDKVYVKDKAGYFVQSNGKKNLEYLNLDDPIVSAYIQKNHLSEIHQTPVSYQFSQALIDPNLLPNHYFSEYVKNVFDLYPKVLATYSTVQGDLELRETLAQYFINQYKTHIHAENLLITSGSQQAIHLIAQAFIQPGDVVLFERPSYSAAIDSFRAQGAHIVTVDIHPDGYDLEQVETYIKQYKPLLFYLNPTFHNPTGYTVPIEQRKKLVELAEQYRFLIIEDDAYHDIYFDHAPPPPIYTYDTGGTVIYIRSFCKYISPGLRIAAVICPSSLLNALLTVKSLADNGSPLLNQKVFLHYFTSLRMQQHLQKIRIALQIRKEIMEKELATTDWQWVSPKGGLNLWVQLPDHLPIELLLTKSIEQSISFVPGQVCDPLKQQSSWIRLSYSYVNEQQLSEGIKRFVAVAQSLNEGLDEKQS</sequence>
<dbReference type="PROSITE" id="PS50949">
    <property type="entry name" value="HTH_GNTR"/>
    <property type="match status" value="1"/>
</dbReference>
<dbReference type="InterPro" id="IPR036390">
    <property type="entry name" value="WH_DNA-bd_sf"/>
</dbReference>
<dbReference type="Proteomes" id="UP001219585">
    <property type="component" value="Chromosome"/>
</dbReference>
<dbReference type="SMART" id="SM00345">
    <property type="entry name" value="HTH_GNTR"/>
    <property type="match status" value="1"/>
</dbReference>
<comment type="similarity">
    <text evidence="2">In the C-terminal section; belongs to the class-I pyridoxal-phosphate-dependent aminotransferase family.</text>
</comment>
<dbReference type="GO" id="GO:0003677">
    <property type="term" value="F:DNA binding"/>
    <property type="evidence" value="ECO:0007669"/>
    <property type="project" value="UniProtKB-KW"/>
</dbReference>
<dbReference type="KEGG" id="liu:OU989_09535"/>
<keyword evidence="5 12" id="KW-0032">Aminotransferase</keyword>
<keyword evidence="8" id="KW-0805">Transcription regulation</keyword>
<dbReference type="Gene3D" id="3.40.640.10">
    <property type="entry name" value="Type I PLP-dependent aspartate aminotransferase-like (Major domain)"/>
    <property type="match status" value="1"/>
</dbReference>
<evidence type="ECO:0000256" key="8">
    <source>
        <dbReference type="ARBA" id="ARBA00023015"/>
    </source>
</evidence>
<dbReference type="InterPro" id="IPR004839">
    <property type="entry name" value="Aminotransferase_I/II_large"/>
</dbReference>
<keyword evidence="7" id="KW-0663">Pyridoxal phosphate</keyword>
<reference evidence="12" key="1">
    <citation type="submission" date="2022-11" db="EMBL/GenBank/DDBJ databases">
        <title>Lysinibacillus irui.</title>
        <authorList>
            <person name="Akintayo S.O."/>
        </authorList>
    </citation>
    <scope>NUCLEOTIDE SEQUENCE</scope>
    <source>
        <strain evidence="12">IRB4-01</strain>
    </source>
</reference>
<proteinExistence type="inferred from homology"/>
<dbReference type="Gene3D" id="3.90.1150.10">
    <property type="entry name" value="Aspartate Aminotransferase, domain 1"/>
    <property type="match status" value="1"/>
</dbReference>
<evidence type="ECO:0000313" key="12">
    <source>
        <dbReference type="EMBL" id="WDV08695.1"/>
    </source>
</evidence>
<dbReference type="Pfam" id="PF00155">
    <property type="entry name" value="Aminotran_1_2"/>
    <property type="match status" value="1"/>
</dbReference>
<dbReference type="InterPro" id="IPR015421">
    <property type="entry name" value="PyrdxlP-dep_Trfase_major"/>
</dbReference>
<evidence type="ECO:0000256" key="1">
    <source>
        <dbReference type="ARBA" id="ARBA00001933"/>
    </source>
</evidence>
<evidence type="ECO:0000256" key="5">
    <source>
        <dbReference type="ARBA" id="ARBA00022576"/>
    </source>
</evidence>
<evidence type="ECO:0000256" key="3">
    <source>
        <dbReference type="ARBA" id="ARBA00007441"/>
    </source>
</evidence>
<dbReference type="FunFam" id="3.40.640.10:FF:000053">
    <property type="entry name" value="Aminotransferase, class I"/>
    <property type="match status" value="1"/>
</dbReference>
<dbReference type="Gene3D" id="1.10.10.10">
    <property type="entry name" value="Winged helix-like DNA-binding domain superfamily/Winged helix DNA-binding domain"/>
    <property type="match status" value="1"/>
</dbReference>
<dbReference type="CDD" id="cd00609">
    <property type="entry name" value="AAT_like"/>
    <property type="match status" value="1"/>
</dbReference>
<dbReference type="RefSeq" id="WP_274796903.1">
    <property type="nucleotide sequence ID" value="NZ_CP113527.1"/>
</dbReference>
<evidence type="ECO:0000256" key="4">
    <source>
        <dbReference type="ARBA" id="ARBA00011738"/>
    </source>
</evidence>
<organism evidence="12 13">
    <name type="scientific">Lysinibacillus irui</name>
    <dbReference type="NCBI Taxonomy" id="2998077"/>
    <lineage>
        <taxon>Bacteria</taxon>
        <taxon>Bacillati</taxon>
        <taxon>Bacillota</taxon>
        <taxon>Bacilli</taxon>
        <taxon>Bacillales</taxon>
        <taxon>Bacillaceae</taxon>
        <taxon>Lysinibacillus</taxon>
    </lineage>
</organism>
<dbReference type="EMBL" id="CP113527">
    <property type="protein sequence ID" value="WDV08695.1"/>
    <property type="molecule type" value="Genomic_DNA"/>
</dbReference>
<evidence type="ECO:0000256" key="2">
    <source>
        <dbReference type="ARBA" id="ARBA00005384"/>
    </source>
</evidence>
<dbReference type="CDD" id="cd07377">
    <property type="entry name" value="WHTH_GntR"/>
    <property type="match status" value="1"/>
</dbReference>
<comment type="subunit">
    <text evidence="4">Homodimer.</text>
</comment>
<keyword evidence="10" id="KW-0804">Transcription</keyword>